<name>A0A830HLF7_9CHLO</name>
<dbReference type="GO" id="GO:0016020">
    <property type="term" value="C:membrane"/>
    <property type="evidence" value="ECO:0007669"/>
    <property type="project" value="UniProtKB-SubCell"/>
</dbReference>
<accession>A0A830HLF7</accession>
<evidence type="ECO:0000256" key="3">
    <source>
        <dbReference type="ARBA" id="ARBA00022448"/>
    </source>
</evidence>
<evidence type="ECO:0000313" key="8">
    <source>
        <dbReference type="EMBL" id="GHP08014.1"/>
    </source>
</evidence>
<dbReference type="SUPFAM" id="SSF47928">
    <property type="entry name" value="N-terminal domain of the delta subunit of the F1F0-ATP synthase"/>
    <property type="match status" value="1"/>
</dbReference>
<keyword evidence="6" id="KW-0472">Membrane</keyword>
<comment type="caution">
    <text evidence="8">The sequence shown here is derived from an EMBL/GenBank/DDBJ whole genome shotgun (WGS) entry which is preliminary data.</text>
</comment>
<evidence type="ECO:0000256" key="5">
    <source>
        <dbReference type="ARBA" id="ARBA00023065"/>
    </source>
</evidence>
<dbReference type="Gene3D" id="1.10.520.20">
    <property type="entry name" value="N-terminal domain of the delta subunit of the F1F0-ATP synthase"/>
    <property type="match status" value="1"/>
</dbReference>
<reference evidence="8" key="1">
    <citation type="submission" date="2020-10" db="EMBL/GenBank/DDBJ databases">
        <title>Unveiling of a novel bifunctional photoreceptor, Dualchrome1, isolated from a cosmopolitan green alga.</title>
        <authorList>
            <person name="Suzuki S."/>
            <person name="Kawachi M."/>
        </authorList>
    </citation>
    <scope>NUCLEOTIDE SEQUENCE</scope>
    <source>
        <strain evidence="8">NIES 2893</strain>
    </source>
</reference>
<keyword evidence="9" id="KW-1185">Reference proteome</keyword>
<dbReference type="EMBL" id="BNJQ01000019">
    <property type="protein sequence ID" value="GHP08014.1"/>
    <property type="molecule type" value="Genomic_DNA"/>
</dbReference>
<sequence>MLAASSMSSLSGGGVVVGVVRPFSASASASAAAAEGSGSPPPSKKVSAPIKMFDLDGRYATALYQAAASQNKLDAVKRDFESLVQAAKGSPTFTGFCMDPVMSRDKKTLAISSLAADFKVDNVTANFLKVLAENGRLNSIFTISERFEEQVNASSGTFVVKVTSASEVAPDGLAALEKIVKENYVDANAKVKLDVTVDESIMGGFKLQIGERMIDKSVATKLNQLEQALHKM</sequence>
<dbReference type="Pfam" id="PF00213">
    <property type="entry name" value="OSCP"/>
    <property type="match status" value="1"/>
</dbReference>
<evidence type="ECO:0000313" key="9">
    <source>
        <dbReference type="Proteomes" id="UP000660262"/>
    </source>
</evidence>
<dbReference type="PROSITE" id="PS00389">
    <property type="entry name" value="ATPASE_DELTA"/>
    <property type="match status" value="1"/>
</dbReference>
<dbReference type="InterPro" id="IPR020781">
    <property type="entry name" value="ATPase_OSCP/d_CS"/>
</dbReference>
<dbReference type="PANTHER" id="PTHR11910">
    <property type="entry name" value="ATP SYNTHASE DELTA CHAIN"/>
    <property type="match status" value="1"/>
</dbReference>
<keyword evidence="3" id="KW-0813">Transport</keyword>
<keyword evidence="4" id="KW-0375">Hydrogen ion transport</keyword>
<evidence type="ECO:0000256" key="4">
    <source>
        <dbReference type="ARBA" id="ARBA00022781"/>
    </source>
</evidence>
<dbReference type="AlphaFoldDB" id="A0A830HLF7"/>
<evidence type="ECO:0000256" key="6">
    <source>
        <dbReference type="ARBA" id="ARBA00023136"/>
    </source>
</evidence>
<proteinExistence type="inferred from homology"/>
<evidence type="ECO:0000256" key="2">
    <source>
        <dbReference type="ARBA" id="ARBA00007046"/>
    </source>
</evidence>
<dbReference type="NCBIfam" id="TIGR01145">
    <property type="entry name" value="ATP_synt_delta"/>
    <property type="match status" value="1"/>
</dbReference>
<dbReference type="OrthoDB" id="1262810at2759"/>
<keyword evidence="5" id="KW-0406">Ion transport</keyword>
<dbReference type="GO" id="GO:0046933">
    <property type="term" value="F:proton-transporting ATP synthase activity, rotational mechanism"/>
    <property type="evidence" value="ECO:0007669"/>
    <property type="project" value="InterPro"/>
</dbReference>
<keyword evidence="7" id="KW-0066">ATP synthesis</keyword>
<dbReference type="Proteomes" id="UP000660262">
    <property type="component" value="Unassembled WGS sequence"/>
</dbReference>
<dbReference type="InterPro" id="IPR026015">
    <property type="entry name" value="ATP_synth_OSCP/delta_N_sf"/>
</dbReference>
<dbReference type="HAMAP" id="MF_01416">
    <property type="entry name" value="ATP_synth_delta_bact"/>
    <property type="match status" value="1"/>
</dbReference>
<dbReference type="InterPro" id="IPR000711">
    <property type="entry name" value="ATPase_OSCP/dsu"/>
</dbReference>
<dbReference type="PRINTS" id="PR00125">
    <property type="entry name" value="ATPASEDELTA"/>
</dbReference>
<gene>
    <name evidence="8" type="ORF">PPROV_000675600</name>
</gene>
<comment type="similarity">
    <text evidence="2">Belongs to the ATPase delta chain family.</text>
</comment>
<protein>
    <submittedName>
        <fullName evidence="8">ATP synthase, H transporting, mitochondrial F1 complex, O subunit</fullName>
    </submittedName>
</protein>
<organism evidence="8 9">
    <name type="scientific">Pycnococcus provasolii</name>
    <dbReference type="NCBI Taxonomy" id="41880"/>
    <lineage>
        <taxon>Eukaryota</taxon>
        <taxon>Viridiplantae</taxon>
        <taxon>Chlorophyta</taxon>
        <taxon>Pseudoscourfieldiophyceae</taxon>
        <taxon>Pseudoscourfieldiales</taxon>
        <taxon>Pycnococcaceae</taxon>
        <taxon>Pycnococcus</taxon>
    </lineage>
</organism>
<evidence type="ECO:0000256" key="7">
    <source>
        <dbReference type="ARBA" id="ARBA00023310"/>
    </source>
</evidence>
<evidence type="ECO:0000256" key="1">
    <source>
        <dbReference type="ARBA" id="ARBA00004370"/>
    </source>
</evidence>
<comment type="subcellular location">
    <subcellularLocation>
        <location evidence="1">Membrane</location>
    </subcellularLocation>
</comment>